<dbReference type="STRING" id="36807.Mlaev_00646"/>
<reference evidence="2 3" key="1">
    <citation type="submission" date="2016-01" db="EMBL/GenBank/DDBJ databases">
        <title>Draft genome sequences of Microbacterium laevaniformans LCDC 91-0039 and the type strain of Microbacterium hominis LCDC 84-209.</title>
        <authorList>
            <person name="Bernier A.-M."/>
            <person name="Bernard K."/>
        </authorList>
    </citation>
    <scope>NUCLEOTIDE SEQUENCE [LARGE SCALE GENOMIC DNA]</scope>
    <source>
        <strain evidence="2 3">LCDC 91-0039</strain>
    </source>
</reference>
<dbReference type="Proteomes" id="UP000075357">
    <property type="component" value="Unassembled WGS sequence"/>
</dbReference>
<feature type="region of interest" description="Disordered" evidence="1">
    <location>
        <begin position="1"/>
        <end position="20"/>
    </location>
</feature>
<organism evidence="2 3">
    <name type="scientific">Microbacterium laevaniformans</name>
    <dbReference type="NCBI Taxonomy" id="36807"/>
    <lineage>
        <taxon>Bacteria</taxon>
        <taxon>Bacillati</taxon>
        <taxon>Actinomycetota</taxon>
        <taxon>Actinomycetes</taxon>
        <taxon>Micrococcales</taxon>
        <taxon>Microbacteriaceae</taxon>
        <taxon>Microbacterium</taxon>
    </lineage>
</organism>
<gene>
    <name evidence="2" type="ORF">Mlaev_00646</name>
</gene>
<protein>
    <submittedName>
        <fullName evidence="2">Uncharacterized protein</fullName>
    </submittedName>
</protein>
<sequence length="69" mass="7403">MTDNVKEAAQIGELDGPRVSEDTINNTDCIADQVFQQTRLEAIFDEITAILSARIARLEGALAMIGAAP</sequence>
<dbReference type="AlphaFoldDB" id="A0A150HGY2"/>
<dbReference type="EMBL" id="LRAD01000019">
    <property type="protein sequence ID" value="KXZ61387.1"/>
    <property type="molecule type" value="Genomic_DNA"/>
</dbReference>
<keyword evidence="3" id="KW-1185">Reference proteome</keyword>
<accession>A0A150HGY2</accession>
<evidence type="ECO:0000313" key="2">
    <source>
        <dbReference type="EMBL" id="KXZ61387.1"/>
    </source>
</evidence>
<evidence type="ECO:0000256" key="1">
    <source>
        <dbReference type="SAM" id="MobiDB-lite"/>
    </source>
</evidence>
<name>A0A150HGY2_9MICO</name>
<dbReference type="RefSeq" id="WP_061681850.1">
    <property type="nucleotide sequence ID" value="NZ_LRAD01000019.1"/>
</dbReference>
<dbReference type="PATRIC" id="fig|36807.3.peg.669"/>
<comment type="caution">
    <text evidence="2">The sequence shown here is derived from an EMBL/GenBank/DDBJ whole genome shotgun (WGS) entry which is preliminary data.</text>
</comment>
<proteinExistence type="predicted"/>
<evidence type="ECO:0000313" key="3">
    <source>
        <dbReference type="Proteomes" id="UP000075357"/>
    </source>
</evidence>